<dbReference type="Proteomes" id="UP000281474">
    <property type="component" value="Unassembled WGS sequence"/>
</dbReference>
<dbReference type="EMBL" id="QZEI01000028">
    <property type="protein sequence ID" value="RLV59728.1"/>
    <property type="molecule type" value="Genomic_DNA"/>
</dbReference>
<dbReference type="RefSeq" id="WP_121839005.1">
    <property type="nucleotide sequence ID" value="NZ_ML014777.1"/>
</dbReference>
<gene>
    <name evidence="1" type="ORF">D5018_10730</name>
</gene>
<name>A0A3L8PYY8_9GAMM</name>
<sequence>MAIKNEHLLPLNEVLRVDCPSPMQVNEIKTVKVRLRGGFSKSYQFSCPYNIPSEEAAVLLAISNFHTAYNHFPTERKSKPFSVETELGDSLQAKVFKVQLETHFQAANLNSYFAYFYEKNAYEPSTCLVFSFPQMNGDFAPIEQEYQKFEAFTGHRFFPSPCVFYKASRDDVPFAVLISEPAEHGFLELLAIQNFTTTHRAPFITEGNPLYLKNTLLEQEFIMIVFRLIDGFVALNELGFDVSTLPVTDIGVEESTLEPFLAKTTSLEAKKDEESENGFSTGKDVRMSTLDLSCKANCESRAVFFLGKLFVLISGKIQEYGQNYLNALQDINSARSDISDSQLKAFTKQYLSRQKSDWKTYTNPIKKLKSVQKVSTILRVSAKRGSEKNVSPMEFKTPKHTKELSPELNVLCLATYMLRESPQNRPSLQQAHAFIKVIYEDMLQATSGQS</sequence>
<proteinExistence type="predicted"/>
<accession>A0A3L8PYY8</accession>
<comment type="caution">
    <text evidence="1">The sequence shown here is derived from an EMBL/GenBank/DDBJ whole genome shotgun (WGS) entry which is preliminary data.</text>
</comment>
<evidence type="ECO:0008006" key="3">
    <source>
        <dbReference type="Google" id="ProtNLM"/>
    </source>
</evidence>
<evidence type="ECO:0000313" key="1">
    <source>
        <dbReference type="EMBL" id="RLV59728.1"/>
    </source>
</evidence>
<dbReference type="AlphaFoldDB" id="A0A3L8PYY8"/>
<organism evidence="1 2">
    <name type="scientific">Parashewanella curva</name>
    <dbReference type="NCBI Taxonomy" id="2338552"/>
    <lineage>
        <taxon>Bacteria</taxon>
        <taxon>Pseudomonadati</taxon>
        <taxon>Pseudomonadota</taxon>
        <taxon>Gammaproteobacteria</taxon>
        <taxon>Alteromonadales</taxon>
        <taxon>Shewanellaceae</taxon>
        <taxon>Parashewanella</taxon>
    </lineage>
</organism>
<reference evidence="1 2" key="1">
    <citation type="submission" date="2018-09" db="EMBL/GenBank/DDBJ databases">
        <title>Phylogeny of the Shewanellaceae, and recommendation for two new genera, Pseudoshewanella and Parashewanella.</title>
        <authorList>
            <person name="Wang G."/>
        </authorList>
    </citation>
    <scope>NUCLEOTIDE SEQUENCE [LARGE SCALE GENOMIC DNA]</scope>
    <source>
        <strain evidence="1 2">C51</strain>
    </source>
</reference>
<protein>
    <recommendedName>
        <fullName evidence="3">Protein kinase domain-containing protein</fullName>
    </recommendedName>
</protein>
<evidence type="ECO:0000313" key="2">
    <source>
        <dbReference type="Proteomes" id="UP000281474"/>
    </source>
</evidence>
<keyword evidence="2" id="KW-1185">Reference proteome</keyword>